<sequence>MPRHALPLNTAELHVATFDALRDEIAPELALRHVVRPPATSTA</sequence>
<dbReference type="Proteomes" id="UP000193963">
    <property type="component" value="Unassembled WGS sequence"/>
</dbReference>
<gene>
    <name evidence="1" type="ORF">PSM7751_02608</name>
</gene>
<organism evidence="1 2">
    <name type="scientific">Pseudooceanicola marinus</name>
    <dbReference type="NCBI Taxonomy" id="396013"/>
    <lineage>
        <taxon>Bacteria</taxon>
        <taxon>Pseudomonadati</taxon>
        <taxon>Pseudomonadota</taxon>
        <taxon>Alphaproteobacteria</taxon>
        <taxon>Rhodobacterales</taxon>
        <taxon>Paracoccaceae</taxon>
        <taxon>Pseudooceanicola</taxon>
    </lineage>
</organism>
<evidence type="ECO:0000313" key="1">
    <source>
        <dbReference type="EMBL" id="SLN53943.1"/>
    </source>
</evidence>
<name>A0A1X6ZKV9_9RHOB</name>
<proteinExistence type="predicted"/>
<evidence type="ECO:0000313" key="2">
    <source>
        <dbReference type="Proteomes" id="UP000193963"/>
    </source>
</evidence>
<accession>A0A1X6ZKV9</accession>
<dbReference type="RefSeq" id="WP_268808212.1">
    <property type="nucleotide sequence ID" value="NZ_FWFN01000005.1"/>
</dbReference>
<dbReference type="EMBL" id="FWFN01000005">
    <property type="protein sequence ID" value="SLN53943.1"/>
    <property type="molecule type" value="Genomic_DNA"/>
</dbReference>
<dbReference type="AlphaFoldDB" id="A0A1X6ZKV9"/>
<protein>
    <submittedName>
        <fullName evidence="1">Uncharacterized protein</fullName>
    </submittedName>
</protein>
<reference evidence="1 2" key="1">
    <citation type="submission" date="2017-03" db="EMBL/GenBank/DDBJ databases">
        <authorList>
            <person name="Afonso C.L."/>
            <person name="Miller P.J."/>
            <person name="Scott M.A."/>
            <person name="Spackman E."/>
            <person name="Goraichik I."/>
            <person name="Dimitrov K.M."/>
            <person name="Suarez D.L."/>
            <person name="Swayne D.E."/>
        </authorList>
    </citation>
    <scope>NUCLEOTIDE SEQUENCE [LARGE SCALE GENOMIC DNA]</scope>
    <source>
        <strain evidence="1 2">CECT 7751</strain>
    </source>
</reference>
<keyword evidence="2" id="KW-1185">Reference proteome</keyword>